<reference evidence="2" key="1">
    <citation type="submission" date="2022-11" db="EMBL/GenBank/DDBJ databases">
        <title>Pseudomonas triclosanedens sp. nov., a triclosan degrader isolated from activated sludge.</title>
        <authorList>
            <person name="Yin Y."/>
            <person name="Lu Z."/>
        </authorList>
    </citation>
    <scope>NUCLEOTIDE SEQUENCE</scope>
    <source>
        <strain evidence="2">ZM23</strain>
    </source>
</reference>
<accession>A0ABY7A7L0</accession>
<evidence type="ECO:0000313" key="3">
    <source>
        <dbReference type="Proteomes" id="UP001163624"/>
    </source>
</evidence>
<feature type="transmembrane region" description="Helical" evidence="1">
    <location>
        <begin position="29"/>
        <end position="51"/>
    </location>
</feature>
<evidence type="ECO:0000256" key="1">
    <source>
        <dbReference type="SAM" id="Phobius"/>
    </source>
</evidence>
<sequence>MSTPVIPSIDQLRELPLPPPPASYWPQTWGWLLLAAAALALACAWGLWRYLRWRRDRYRREALALHDELVQSLDDGGRRIAALRELPQLIKRVALSMPAGEAAARLGGDDWQAFLQRHSATPLPEDFAKRLALLAYAPEQQLRALDADELHTLLSASRRWIEAHHVAV</sequence>
<dbReference type="Proteomes" id="UP001163624">
    <property type="component" value="Chromosome"/>
</dbReference>
<keyword evidence="1" id="KW-1133">Transmembrane helix</keyword>
<protein>
    <submittedName>
        <fullName evidence="2">DUF4381 domain-containing protein</fullName>
    </submittedName>
</protein>
<dbReference type="Pfam" id="PF14316">
    <property type="entry name" value="DUF4381"/>
    <property type="match status" value="1"/>
</dbReference>
<keyword evidence="1" id="KW-0812">Transmembrane</keyword>
<gene>
    <name evidence="2" type="ORF">OU419_13885</name>
</gene>
<dbReference type="RefSeq" id="WP_254474230.1">
    <property type="nucleotide sequence ID" value="NZ_CP113432.1"/>
</dbReference>
<dbReference type="InterPro" id="IPR025489">
    <property type="entry name" value="DUF4381"/>
</dbReference>
<organism evidence="2 3">
    <name type="scientific">Pseudomonas triclosanedens</name>
    <dbReference type="NCBI Taxonomy" id="2961893"/>
    <lineage>
        <taxon>Bacteria</taxon>
        <taxon>Pseudomonadati</taxon>
        <taxon>Pseudomonadota</taxon>
        <taxon>Gammaproteobacteria</taxon>
        <taxon>Pseudomonadales</taxon>
        <taxon>Pseudomonadaceae</taxon>
        <taxon>Pseudomonas</taxon>
    </lineage>
</organism>
<keyword evidence="3" id="KW-1185">Reference proteome</keyword>
<evidence type="ECO:0000313" key="2">
    <source>
        <dbReference type="EMBL" id="WAI52290.1"/>
    </source>
</evidence>
<proteinExistence type="predicted"/>
<name>A0ABY7A7L0_9PSED</name>
<dbReference type="EMBL" id="CP113432">
    <property type="protein sequence ID" value="WAI52290.1"/>
    <property type="molecule type" value="Genomic_DNA"/>
</dbReference>
<keyword evidence="1" id="KW-0472">Membrane</keyword>